<dbReference type="EMBL" id="CP003130">
    <property type="protein sequence ID" value="AEU35996.1"/>
    <property type="molecule type" value="Genomic_DNA"/>
</dbReference>
<keyword evidence="2" id="KW-1185">Reference proteome</keyword>
<sequence length="84" mass="9544">MFRSYEQRAGDSRFARYARNDNQKSKSKCFLHDFGKGIAPSGLTPTLWNPLFCLPDDLDILAFPTFLSDPYLRCLTGSGYSVTR</sequence>
<dbReference type="AlphaFoldDB" id="G8NPI4"/>
<dbReference type="KEGG" id="gma:AciX8_1657"/>
<organism evidence="1 2">
    <name type="scientific">Granulicella mallensis (strain ATCC BAA-1857 / DSM 23137 / MP5ACTX8)</name>
    <dbReference type="NCBI Taxonomy" id="682795"/>
    <lineage>
        <taxon>Bacteria</taxon>
        <taxon>Pseudomonadati</taxon>
        <taxon>Acidobacteriota</taxon>
        <taxon>Terriglobia</taxon>
        <taxon>Terriglobales</taxon>
        <taxon>Acidobacteriaceae</taxon>
        <taxon>Granulicella</taxon>
    </lineage>
</organism>
<dbReference type="STRING" id="682795.AciX8_1657"/>
<dbReference type="HOGENOM" id="CLU_2522885_0_0_0"/>
<proteinExistence type="predicted"/>
<evidence type="ECO:0000313" key="2">
    <source>
        <dbReference type="Proteomes" id="UP000007113"/>
    </source>
</evidence>
<gene>
    <name evidence="1" type="ordered locus">AciX8_1657</name>
</gene>
<accession>G8NPI4</accession>
<evidence type="ECO:0000313" key="1">
    <source>
        <dbReference type="EMBL" id="AEU35996.1"/>
    </source>
</evidence>
<dbReference type="Proteomes" id="UP000007113">
    <property type="component" value="Chromosome"/>
</dbReference>
<name>G8NPI4_GRAMM</name>
<protein>
    <submittedName>
        <fullName evidence="1">Uncharacterized protein</fullName>
    </submittedName>
</protein>
<reference evidence="1 2" key="1">
    <citation type="submission" date="2011-11" db="EMBL/GenBank/DDBJ databases">
        <title>Complete sequence of Granulicella mallensis MP5ACTX8.</title>
        <authorList>
            <consortium name="US DOE Joint Genome Institute"/>
            <person name="Lucas S."/>
            <person name="Copeland A."/>
            <person name="Lapidus A."/>
            <person name="Cheng J.-F."/>
            <person name="Goodwin L."/>
            <person name="Pitluck S."/>
            <person name="Peters L."/>
            <person name="Lu M."/>
            <person name="Detter J.C."/>
            <person name="Han C."/>
            <person name="Tapia R."/>
            <person name="Land M."/>
            <person name="Hauser L."/>
            <person name="Kyrpides N."/>
            <person name="Ivanova N."/>
            <person name="Mikhailova N."/>
            <person name="Pagani I."/>
            <person name="Rawat S."/>
            <person name="Mannisto M."/>
            <person name="Haggblom M."/>
            <person name="Woyke T."/>
        </authorList>
    </citation>
    <scope>NUCLEOTIDE SEQUENCE [LARGE SCALE GENOMIC DNA]</scope>
    <source>
        <strain evidence="2">ATCC BAA-1857 / DSM 23137 / MP5ACTX8</strain>
    </source>
</reference>